<protein>
    <submittedName>
        <fullName evidence="1">Uncharacterized protein</fullName>
    </submittedName>
</protein>
<gene>
    <name evidence="1" type="ORF">BaRGS_00018353</name>
</gene>
<evidence type="ECO:0000313" key="2">
    <source>
        <dbReference type="Proteomes" id="UP001519460"/>
    </source>
</evidence>
<dbReference type="Proteomes" id="UP001519460">
    <property type="component" value="Unassembled WGS sequence"/>
</dbReference>
<evidence type="ECO:0000313" key="1">
    <source>
        <dbReference type="EMBL" id="KAK7490374.1"/>
    </source>
</evidence>
<dbReference type="EMBL" id="JACVVK020000127">
    <property type="protein sequence ID" value="KAK7490374.1"/>
    <property type="molecule type" value="Genomic_DNA"/>
</dbReference>
<dbReference type="AlphaFoldDB" id="A0ABD0KU00"/>
<reference evidence="1 2" key="1">
    <citation type="journal article" date="2023" name="Sci. Data">
        <title>Genome assembly of the Korean intertidal mud-creeper Batillaria attramentaria.</title>
        <authorList>
            <person name="Patra A.K."/>
            <person name="Ho P.T."/>
            <person name="Jun S."/>
            <person name="Lee S.J."/>
            <person name="Kim Y."/>
            <person name="Won Y.J."/>
        </authorList>
    </citation>
    <scope>NUCLEOTIDE SEQUENCE [LARGE SCALE GENOMIC DNA]</scope>
    <source>
        <strain evidence="1">Wonlab-2016</strain>
    </source>
</reference>
<organism evidence="1 2">
    <name type="scientific">Batillaria attramentaria</name>
    <dbReference type="NCBI Taxonomy" id="370345"/>
    <lineage>
        <taxon>Eukaryota</taxon>
        <taxon>Metazoa</taxon>
        <taxon>Spiralia</taxon>
        <taxon>Lophotrochozoa</taxon>
        <taxon>Mollusca</taxon>
        <taxon>Gastropoda</taxon>
        <taxon>Caenogastropoda</taxon>
        <taxon>Sorbeoconcha</taxon>
        <taxon>Cerithioidea</taxon>
        <taxon>Batillariidae</taxon>
        <taxon>Batillaria</taxon>
    </lineage>
</organism>
<keyword evidence="2" id="KW-1185">Reference proteome</keyword>
<sequence length="208" mass="22612">MRAPMSVDAGWQQRGTDRTQTLTDQLAELTSVRQRDTVGQQRHSDCKFALPSGEDRIKSLLMCVLHRGSGASLLRCLTMALQLGRTDIVAMSLDSVLCLEQASKADQAVMLSGSGTRHASQCRESGSETFLSVNLWPSQSSKVLLMSIEQTPVSKDVLLYSWDTRRLAMARACVAHAQSGGPGLHYEPWISSRLPPVTLSGVASRPGN</sequence>
<proteinExistence type="predicted"/>
<accession>A0ABD0KU00</accession>
<comment type="caution">
    <text evidence="1">The sequence shown here is derived from an EMBL/GenBank/DDBJ whole genome shotgun (WGS) entry which is preliminary data.</text>
</comment>
<name>A0ABD0KU00_9CAEN</name>